<evidence type="ECO:0000313" key="3">
    <source>
        <dbReference type="Proteomes" id="UP000019267"/>
    </source>
</evidence>
<name>W6A8C4_9MOLU</name>
<keyword evidence="3" id="KW-1185">Reference proteome</keyword>
<evidence type="ECO:0000313" key="2">
    <source>
        <dbReference type="EMBL" id="AHI53145.1"/>
    </source>
</evidence>
<dbReference type="STRING" id="1276246.SCULI_v1c08050"/>
<evidence type="ECO:0000256" key="1">
    <source>
        <dbReference type="SAM" id="Phobius"/>
    </source>
</evidence>
<dbReference type="KEGG" id="scq:SCULI_v1c08050"/>
<feature type="transmembrane region" description="Helical" evidence="1">
    <location>
        <begin position="12"/>
        <end position="33"/>
    </location>
</feature>
<dbReference type="HOGENOM" id="CLU_1748498_0_0_14"/>
<dbReference type="EMBL" id="CP006681">
    <property type="protein sequence ID" value="AHI53145.1"/>
    <property type="molecule type" value="Genomic_DNA"/>
</dbReference>
<organism evidence="2 3">
    <name type="scientific">Spiroplasma culicicola AES-1</name>
    <dbReference type="NCBI Taxonomy" id="1276246"/>
    <lineage>
        <taxon>Bacteria</taxon>
        <taxon>Bacillati</taxon>
        <taxon>Mycoplasmatota</taxon>
        <taxon>Mollicutes</taxon>
        <taxon>Entomoplasmatales</taxon>
        <taxon>Spiroplasmataceae</taxon>
        <taxon>Spiroplasma</taxon>
    </lineage>
</organism>
<sequence length="153" mass="18229">MYLATWTEVTNTIMTCISTVTIVSASLIIPFLLRRFNDKKMRMESGEKLLADAFDKYFSDEYPKNNFEWYVAEIKSIQIKFDINYVHCKNCNKHCKTDKYMEFFKGYPKNIPELNNFYFTTSRFSFKFEMNVLMCYKCGGKPKVKKIKKEKTN</sequence>
<keyword evidence="1" id="KW-1133">Transmembrane helix</keyword>
<dbReference type="RefSeq" id="WP_025363373.1">
    <property type="nucleotide sequence ID" value="NZ_CP006681.1"/>
</dbReference>
<dbReference type="AlphaFoldDB" id="W6A8C4"/>
<proteinExistence type="predicted"/>
<protein>
    <recommendedName>
        <fullName evidence="4">Transmembrane protein</fullName>
    </recommendedName>
</protein>
<dbReference type="PATRIC" id="fig|1276246.3.peg.801"/>
<keyword evidence="1" id="KW-0472">Membrane</keyword>
<keyword evidence="1" id="KW-0812">Transmembrane</keyword>
<gene>
    <name evidence="2" type="ORF">SCULI_v1c08050</name>
</gene>
<evidence type="ECO:0008006" key="4">
    <source>
        <dbReference type="Google" id="ProtNLM"/>
    </source>
</evidence>
<reference evidence="2 3" key="1">
    <citation type="journal article" date="2014" name="Genome Biol. Evol.">
        <title>Molecular evolution of the substrate utilization strategies and putative virulence factors in mosquito-associated Spiroplasma species.</title>
        <authorList>
            <person name="Chang T.H."/>
            <person name="Lo W.S."/>
            <person name="Ku C."/>
            <person name="Chen L.L."/>
            <person name="Kuo C.H."/>
        </authorList>
    </citation>
    <scope>NUCLEOTIDE SEQUENCE [LARGE SCALE GENOMIC DNA]</scope>
    <source>
        <strain evidence="2">AES-1</strain>
    </source>
</reference>
<accession>W6A8C4</accession>
<dbReference type="Proteomes" id="UP000019267">
    <property type="component" value="Chromosome"/>
</dbReference>
<dbReference type="OrthoDB" id="389485at2"/>